<protein>
    <submittedName>
        <fullName evidence="1">Uncharacterized protein</fullName>
    </submittedName>
</protein>
<name>A0AAD7EAF4_9AGAR</name>
<comment type="caution">
    <text evidence="1">The sequence shown here is derived from an EMBL/GenBank/DDBJ whole genome shotgun (WGS) entry which is preliminary data.</text>
</comment>
<organism evidence="1 2">
    <name type="scientific">Mycena albidolilacea</name>
    <dbReference type="NCBI Taxonomy" id="1033008"/>
    <lineage>
        <taxon>Eukaryota</taxon>
        <taxon>Fungi</taxon>
        <taxon>Dikarya</taxon>
        <taxon>Basidiomycota</taxon>
        <taxon>Agaricomycotina</taxon>
        <taxon>Agaricomycetes</taxon>
        <taxon>Agaricomycetidae</taxon>
        <taxon>Agaricales</taxon>
        <taxon>Marasmiineae</taxon>
        <taxon>Mycenaceae</taxon>
        <taxon>Mycena</taxon>
    </lineage>
</organism>
<dbReference type="Proteomes" id="UP001218218">
    <property type="component" value="Unassembled WGS sequence"/>
</dbReference>
<evidence type="ECO:0000313" key="2">
    <source>
        <dbReference type="Proteomes" id="UP001218218"/>
    </source>
</evidence>
<evidence type="ECO:0000313" key="1">
    <source>
        <dbReference type="EMBL" id="KAJ7305430.1"/>
    </source>
</evidence>
<dbReference type="EMBL" id="JARIHO010000097">
    <property type="protein sequence ID" value="KAJ7305430.1"/>
    <property type="molecule type" value="Genomic_DNA"/>
</dbReference>
<dbReference type="AlphaFoldDB" id="A0AAD7EAF4"/>
<reference evidence="1" key="1">
    <citation type="submission" date="2023-03" db="EMBL/GenBank/DDBJ databases">
        <title>Massive genome expansion in bonnet fungi (Mycena s.s.) driven by repeated elements and novel gene families across ecological guilds.</title>
        <authorList>
            <consortium name="Lawrence Berkeley National Laboratory"/>
            <person name="Harder C.B."/>
            <person name="Miyauchi S."/>
            <person name="Viragh M."/>
            <person name="Kuo A."/>
            <person name="Thoen E."/>
            <person name="Andreopoulos B."/>
            <person name="Lu D."/>
            <person name="Skrede I."/>
            <person name="Drula E."/>
            <person name="Henrissat B."/>
            <person name="Morin E."/>
            <person name="Kohler A."/>
            <person name="Barry K."/>
            <person name="LaButti K."/>
            <person name="Morin E."/>
            <person name="Salamov A."/>
            <person name="Lipzen A."/>
            <person name="Mereny Z."/>
            <person name="Hegedus B."/>
            <person name="Baldrian P."/>
            <person name="Stursova M."/>
            <person name="Weitz H."/>
            <person name="Taylor A."/>
            <person name="Grigoriev I.V."/>
            <person name="Nagy L.G."/>
            <person name="Martin F."/>
            <person name="Kauserud H."/>
        </authorList>
    </citation>
    <scope>NUCLEOTIDE SEQUENCE</scope>
    <source>
        <strain evidence="1">CBHHK002</strain>
    </source>
</reference>
<proteinExistence type="predicted"/>
<accession>A0AAD7EAF4</accession>
<gene>
    <name evidence="1" type="ORF">DFH08DRAFT_945033</name>
</gene>
<keyword evidence="2" id="KW-1185">Reference proteome</keyword>
<sequence length="488" mass="54067">MTPKLCAAETMLWFYLKVYLSVDMKASRACTRRTMVVHSGVYPGYSNAYLNYFVYPATTSPNPDSRAARPIQVHFNNFNLELNYSGLKLNVPGTRLITSQVMLNYHTSQCFLALLDSFSCFTEPQARVYHFRFLESSQSRPDRSYGTITQRLSHLTGTYAHSETPLTSNSHPVSSRHKVPFQTVLQLGRPNSLPPDFTYGLHTETYFISSMSTIVEESNIYCSNSSYISTADFIDENFESRPASLIGSKGTRKRVNSYSTTSRQPGKPRLNIFAKPSSKVLVHALNSASSAGWSFQILCPPQHRLKFLPLKQKLLLAGALFSDEIDSTMRHYGCYRTMSPLCVGYGFPDAPTSLSPSTKNSMYWALGSRQPRGPGQLPAFCPRSSPIYGASPVRGSVERSAEAGGNLKRYSQNLGTVIDPEVTVFTLAAPCPSRPDVVFVGRANIAVSDIWHEDSVDGIHQVILNQDADCATLDTLTEFVGIPPPVEN</sequence>